<evidence type="ECO:0000313" key="3">
    <source>
        <dbReference type="Proteomes" id="UP001147746"/>
    </source>
</evidence>
<organism evidence="2 3">
    <name type="scientific">Penicillium atrosanguineum</name>
    <dbReference type="NCBI Taxonomy" id="1132637"/>
    <lineage>
        <taxon>Eukaryota</taxon>
        <taxon>Fungi</taxon>
        <taxon>Dikarya</taxon>
        <taxon>Ascomycota</taxon>
        <taxon>Pezizomycotina</taxon>
        <taxon>Eurotiomycetes</taxon>
        <taxon>Eurotiomycetidae</taxon>
        <taxon>Eurotiales</taxon>
        <taxon>Aspergillaceae</taxon>
        <taxon>Penicillium</taxon>
    </lineage>
</organism>
<reference evidence="2" key="2">
    <citation type="journal article" date="2023" name="IMA Fungus">
        <title>Comparative genomic study of the Penicillium genus elucidates a diverse pangenome and 15 lateral gene transfer events.</title>
        <authorList>
            <person name="Petersen C."/>
            <person name="Sorensen T."/>
            <person name="Nielsen M.R."/>
            <person name="Sondergaard T.E."/>
            <person name="Sorensen J.L."/>
            <person name="Fitzpatrick D.A."/>
            <person name="Frisvad J.C."/>
            <person name="Nielsen K.L."/>
        </authorList>
    </citation>
    <scope>NUCLEOTIDE SEQUENCE</scope>
    <source>
        <strain evidence="2">IBT 21472</strain>
    </source>
</reference>
<gene>
    <name evidence="2" type="ORF">N7476_010458</name>
</gene>
<evidence type="ECO:0000313" key="2">
    <source>
        <dbReference type="EMBL" id="KAJ5303659.1"/>
    </source>
</evidence>
<dbReference type="Proteomes" id="UP001147746">
    <property type="component" value="Unassembled WGS sequence"/>
</dbReference>
<proteinExistence type="predicted"/>
<dbReference type="AlphaFoldDB" id="A0A9W9H394"/>
<feature type="compositionally biased region" description="Pro residues" evidence="1">
    <location>
        <begin position="14"/>
        <end position="25"/>
    </location>
</feature>
<reference evidence="2" key="1">
    <citation type="submission" date="2022-12" db="EMBL/GenBank/DDBJ databases">
        <authorList>
            <person name="Petersen C."/>
        </authorList>
    </citation>
    <scope>NUCLEOTIDE SEQUENCE</scope>
    <source>
        <strain evidence="2">IBT 21472</strain>
    </source>
</reference>
<dbReference type="OrthoDB" id="4369471at2759"/>
<feature type="compositionally biased region" description="Basic and acidic residues" evidence="1">
    <location>
        <begin position="166"/>
        <end position="180"/>
    </location>
</feature>
<accession>A0A9W9H394</accession>
<feature type="compositionally biased region" description="Polar residues" evidence="1">
    <location>
        <begin position="184"/>
        <end position="193"/>
    </location>
</feature>
<evidence type="ECO:0000256" key="1">
    <source>
        <dbReference type="SAM" id="MobiDB-lite"/>
    </source>
</evidence>
<protein>
    <submittedName>
        <fullName evidence="2">Uncharacterized protein</fullName>
    </submittedName>
</protein>
<name>A0A9W9H394_9EURO</name>
<sequence>MSDQIQQCFHQPETAPPGILPPGVSPPGSCAMRLQGLESMSDMQKTELVDSISTDIRAFIWCLREHINAGNIDNQHTRSFDDVVKLIQGTDLTHRRMWIRKVRRLRKERHSARESLRQCFQNAEELARKQTSQVRRLKERVKEMRKQMGVLQWELDLLRLSRRRNQRNENEKNETKRANLESHPCTQKQQNVGGQEVSADADGRI</sequence>
<feature type="region of interest" description="Disordered" evidence="1">
    <location>
        <begin position="1"/>
        <end position="26"/>
    </location>
</feature>
<keyword evidence="3" id="KW-1185">Reference proteome</keyword>
<comment type="caution">
    <text evidence="2">The sequence shown here is derived from an EMBL/GenBank/DDBJ whole genome shotgun (WGS) entry which is preliminary data.</text>
</comment>
<dbReference type="EMBL" id="JAPZBO010000009">
    <property type="protein sequence ID" value="KAJ5303659.1"/>
    <property type="molecule type" value="Genomic_DNA"/>
</dbReference>
<feature type="region of interest" description="Disordered" evidence="1">
    <location>
        <begin position="165"/>
        <end position="205"/>
    </location>
</feature>